<sequence length="280" mass="32511">MNYNDWMLNTFNKFKNKYLLKRDLVILLQYVINKPYSYILGFHDNILTEIEEKKLQYLLCRRIKGEPIAYIIEEKEFWSLSLKISNNVFIPRNDTECLIEHALLLISNKSAKILDLGTGSGAIALALAIEYPNSQIIGVDCYNEALSIARFNANNLSIKNVTFVKSNWFNVLTSQKFDLIISNPPYIDKLDKNLKFGDISFEPKNALVSSNNGMYDIKLIIRKSRNYLINNGWLIIEHGWLQGEFVRQIFKQCKYVDICTYHDYAGNERLTIGRWQLSIG</sequence>
<dbReference type="PANTHER" id="PTHR18895">
    <property type="entry name" value="HEMK METHYLTRANSFERASE"/>
    <property type="match status" value="1"/>
</dbReference>
<evidence type="ECO:0000256" key="3">
    <source>
        <dbReference type="ARBA" id="ARBA00022691"/>
    </source>
</evidence>
<evidence type="ECO:0000259" key="7">
    <source>
        <dbReference type="Pfam" id="PF17827"/>
    </source>
</evidence>
<dbReference type="Pfam" id="PF17827">
    <property type="entry name" value="PrmC_N"/>
    <property type="match status" value="1"/>
</dbReference>
<dbReference type="GO" id="GO:0102559">
    <property type="term" value="F:peptide chain release factor N(5)-glutamine methyltransferase activity"/>
    <property type="evidence" value="ECO:0007669"/>
    <property type="project" value="UniProtKB-EC"/>
</dbReference>
<dbReference type="Gene3D" id="3.40.50.150">
    <property type="entry name" value="Vaccinia Virus protein VP39"/>
    <property type="match status" value="1"/>
</dbReference>
<dbReference type="NCBIfam" id="TIGR03534">
    <property type="entry name" value="RF_mod_PrmC"/>
    <property type="match status" value="1"/>
</dbReference>
<dbReference type="Gene3D" id="1.10.8.10">
    <property type="entry name" value="DNA helicase RuvA subunit, C-terminal domain"/>
    <property type="match status" value="1"/>
</dbReference>
<dbReference type="AlphaFoldDB" id="A0AAT9G572"/>
<dbReference type="InterPro" id="IPR002052">
    <property type="entry name" value="DNA_methylase_N6_adenine_CS"/>
</dbReference>
<dbReference type="InterPro" id="IPR040758">
    <property type="entry name" value="PrmC_N"/>
</dbReference>
<feature type="binding site" evidence="5">
    <location>
        <begin position="117"/>
        <end position="121"/>
    </location>
    <ligand>
        <name>S-adenosyl-L-methionine</name>
        <dbReference type="ChEBI" id="CHEBI:59789"/>
    </ligand>
</feature>
<accession>A0AAT9G572</accession>
<organism evidence="8">
    <name type="scientific">Candidatus Aschnera chinzeii</name>
    <dbReference type="NCBI Taxonomy" id="1485666"/>
    <lineage>
        <taxon>Bacteria</taxon>
        <taxon>Pseudomonadati</taxon>
        <taxon>Pseudomonadota</taxon>
        <taxon>Gammaproteobacteria</taxon>
        <taxon>Enterobacterales</taxon>
        <taxon>Enterobacteriaceae</taxon>
        <taxon>Candidatus Aschnera</taxon>
    </lineage>
</organism>
<dbReference type="Pfam" id="PF13847">
    <property type="entry name" value="Methyltransf_31"/>
    <property type="match status" value="1"/>
</dbReference>
<dbReference type="InterPro" id="IPR025714">
    <property type="entry name" value="Methyltranfer_dom"/>
</dbReference>
<dbReference type="PANTHER" id="PTHR18895:SF74">
    <property type="entry name" value="MTRF1L RELEASE FACTOR GLUTAMINE METHYLTRANSFERASE"/>
    <property type="match status" value="1"/>
</dbReference>
<evidence type="ECO:0000259" key="6">
    <source>
        <dbReference type="Pfam" id="PF13847"/>
    </source>
</evidence>
<evidence type="ECO:0000256" key="4">
    <source>
        <dbReference type="ARBA" id="ARBA00048391"/>
    </source>
</evidence>
<feature type="domain" description="Release factor glutamine methyltransferase N-terminal" evidence="7">
    <location>
        <begin position="22"/>
        <end position="72"/>
    </location>
</feature>
<evidence type="ECO:0000256" key="2">
    <source>
        <dbReference type="ARBA" id="ARBA00022679"/>
    </source>
</evidence>
<feature type="domain" description="Methyltransferase" evidence="6">
    <location>
        <begin position="108"/>
        <end position="269"/>
    </location>
</feature>
<dbReference type="GO" id="GO:0032259">
    <property type="term" value="P:methylation"/>
    <property type="evidence" value="ECO:0007669"/>
    <property type="project" value="UniProtKB-KW"/>
</dbReference>
<dbReference type="NCBIfam" id="TIGR00536">
    <property type="entry name" value="hemK_fam"/>
    <property type="match status" value="1"/>
</dbReference>
<dbReference type="InterPro" id="IPR029063">
    <property type="entry name" value="SAM-dependent_MTases_sf"/>
</dbReference>
<feature type="binding site" evidence="5">
    <location>
        <position position="168"/>
    </location>
    <ligand>
        <name>S-adenosyl-L-methionine</name>
        <dbReference type="ChEBI" id="CHEBI:59789"/>
    </ligand>
</feature>
<feature type="binding site" evidence="5">
    <location>
        <position position="140"/>
    </location>
    <ligand>
        <name>S-adenosyl-L-methionine</name>
        <dbReference type="ChEBI" id="CHEBI:59789"/>
    </ligand>
</feature>
<dbReference type="HAMAP" id="MF_02126">
    <property type="entry name" value="RF_methyltr_PrmC"/>
    <property type="match status" value="1"/>
</dbReference>
<proteinExistence type="inferred from homology"/>
<evidence type="ECO:0000256" key="5">
    <source>
        <dbReference type="HAMAP-Rule" id="MF_02126"/>
    </source>
</evidence>
<dbReference type="CDD" id="cd02440">
    <property type="entry name" value="AdoMet_MTases"/>
    <property type="match status" value="1"/>
</dbReference>
<name>A0AAT9G572_9ENTR</name>
<protein>
    <recommendedName>
        <fullName evidence="5">Release factor glutamine methyltransferase</fullName>
        <shortName evidence="5">RF MTase</shortName>
        <ecNumber evidence="5">2.1.1.297</ecNumber>
    </recommendedName>
    <alternativeName>
        <fullName evidence="5">N5-glutamine methyltransferase PrmC</fullName>
    </alternativeName>
    <alternativeName>
        <fullName evidence="5">Protein-(glutamine-N5) MTase PrmC</fullName>
    </alternativeName>
    <alternativeName>
        <fullName evidence="5">Protein-glutamine N-methyltransferase PrmC</fullName>
    </alternativeName>
</protein>
<comment type="catalytic activity">
    <reaction evidence="4 5">
        <text>L-glutaminyl-[peptide chain release factor] + S-adenosyl-L-methionine = N(5)-methyl-L-glutaminyl-[peptide chain release factor] + S-adenosyl-L-homocysteine + H(+)</text>
        <dbReference type="Rhea" id="RHEA:42896"/>
        <dbReference type="Rhea" id="RHEA-COMP:10271"/>
        <dbReference type="Rhea" id="RHEA-COMP:10272"/>
        <dbReference type="ChEBI" id="CHEBI:15378"/>
        <dbReference type="ChEBI" id="CHEBI:30011"/>
        <dbReference type="ChEBI" id="CHEBI:57856"/>
        <dbReference type="ChEBI" id="CHEBI:59789"/>
        <dbReference type="ChEBI" id="CHEBI:61891"/>
        <dbReference type="EC" id="2.1.1.297"/>
    </reaction>
</comment>
<reference evidence="8" key="1">
    <citation type="journal article" date="2023" name="Front. Microbiol.">
        <title>Genome analysis of Candidatus Aschnera chinzeii, the bacterial endosymbiont of the blood-sucking bat fly Penicillidia jenynsii (Insecta: Diptera: Nycteribiidae).</title>
        <authorList>
            <person name="Koga R."/>
            <person name="Moriyama M."/>
            <person name="Nozaki T."/>
            <person name="Fukatsu T."/>
        </authorList>
    </citation>
    <scope>NUCLEOTIDE SEQUENCE</scope>
    <source>
        <strain evidence="8">Kw-01</strain>
    </source>
</reference>
<feature type="binding site" evidence="5">
    <location>
        <begin position="183"/>
        <end position="186"/>
    </location>
    <ligand>
        <name>substrate</name>
    </ligand>
</feature>
<dbReference type="InterPro" id="IPR019874">
    <property type="entry name" value="RF_methyltr_PrmC"/>
</dbReference>
<keyword evidence="2 5" id="KW-0808">Transferase</keyword>
<evidence type="ECO:0000313" key="8">
    <source>
        <dbReference type="EMBL" id="BET44822.1"/>
    </source>
</evidence>
<dbReference type="EC" id="2.1.1.297" evidence="5"/>
<reference evidence="8" key="2">
    <citation type="submission" date="2023-10" db="EMBL/GenBank/DDBJ databases">
        <authorList>
            <person name="Koga R."/>
            <person name="Fukatsu T."/>
        </authorList>
    </citation>
    <scope>NUCLEOTIDE SEQUENCE</scope>
    <source>
        <strain evidence="8">Kw-01</strain>
    </source>
</reference>
<evidence type="ECO:0000256" key="1">
    <source>
        <dbReference type="ARBA" id="ARBA00022603"/>
    </source>
</evidence>
<dbReference type="PROSITE" id="PS00092">
    <property type="entry name" value="N6_MTASE"/>
    <property type="match status" value="1"/>
</dbReference>
<dbReference type="SUPFAM" id="SSF53335">
    <property type="entry name" value="S-adenosyl-L-methionine-dependent methyltransferases"/>
    <property type="match status" value="1"/>
</dbReference>
<keyword evidence="1 5" id="KW-0489">Methyltransferase</keyword>
<feature type="binding site" evidence="5">
    <location>
        <position position="183"/>
    </location>
    <ligand>
        <name>S-adenosyl-L-methionine</name>
        <dbReference type="ChEBI" id="CHEBI:59789"/>
    </ligand>
</feature>
<dbReference type="EMBL" id="AP028961">
    <property type="protein sequence ID" value="BET44822.1"/>
    <property type="molecule type" value="Genomic_DNA"/>
</dbReference>
<dbReference type="InterPro" id="IPR050320">
    <property type="entry name" value="N5-glutamine_MTase"/>
</dbReference>
<dbReference type="InterPro" id="IPR004556">
    <property type="entry name" value="HemK-like"/>
</dbReference>
<gene>
    <name evidence="5 8" type="primary">prmC</name>
    <name evidence="8" type="ORF">ACHINZ_4970</name>
</gene>
<dbReference type="FunFam" id="3.40.50.150:FF:000053">
    <property type="entry name" value="Release factor glutamine methyltransferase"/>
    <property type="match status" value="1"/>
</dbReference>
<comment type="similarity">
    <text evidence="5">Belongs to the protein N5-glutamine methyltransferase family. PrmC subfamily.</text>
</comment>
<dbReference type="GO" id="GO:0003676">
    <property type="term" value="F:nucleic acid binding"/>
    <property type="evidence" value="ECO:0007669"/>
    <property type="project" value="InterPro"/>
</dbReference>
<keyword evidence="3 5" id="KW-0949">S-adenosyl-L-methionine</keyword>
<comment type="function">
    <text evidence="5">Methylates the class 1 translation termination release factors RF1/PrfA and RF2/PrfB on the glutamine residue of the universally conserved GGQ motif.</text>
</comment>